<feature type="domain" description="Malonyl-CoA:ACP transacylase (MAT)" evidence="6">
    <location>
        <begin position="54"/>
        <end position="387"/>
    </location>
</feature>
<dbReference type="AlphaFoldDB" id="A0A0F8BKE0"/>
<evidence type="ECO:0000313" key="8">
    <source>
        <dbReference type="Proteomes" id="UP000034841"/>
    </source>
</evidence>
<evidence type="ECO:0000256" key="5">
    <source>
        <dbReference type="SAM" id="MobiDB-lite"/>
    </source>
</evidence>
<dbReference type="InterPro" id="IPR016036">
    <property type="entry name" value="Malonyl_transacylase_ACP-bd"/>
</dbReference>
<dbReference type="SUPFAM" id="SSF52151">
    <property type="entry name" value="FabD/lysophospholipase-like"/>
    <property type="match status" value="1"/>
</dbReference>
<dbReference type="SMART" id="SM00827">
    <property type="entry name" value="PKS_AT"/>
    <property type="match status" value="1"/>
</dbReference>
<dbReference type="GO" id="GO:0005739">
    <property type="term" value="C:mitochondrion"/>
    <property type="evidence" value="ECO:0007669"/>
    <property type="project" value="TreeGrafter"/>
</dbReference>
<dbReference type="GO" id="GO:0006633">
    <property type="term" value="P:fatty acid biosynthetic process"/>
    <property type="evidence" value="ECO:0007669"/>
    <property type="project" value="TreeGrafter"/>
</dbReference>
<feature type="compositionally biased region" description="Low complexity" evidence="5">
    <location>
        <begin position="16"/>
        <end position="26"/>
    </location>
</feature>
<evidence type="ECO:0000256" key="2">
    <source>
        <dbReference type="ARBA" id="ARBA00022679"/>
    </source>
</evidence>
<dbReference type="OrthoDB" id="541883at2759"/>
<dbReference type="GO" id="GO:0004314">
    <property type="term" value="F:[acyl-carrier-protein] S-malonyltransferase activity"/>
    <property type="evidence" value="ECO:0007669"/>
    <property type="project" value="UniProtKB-EC"/>
</dbReference>
<dbReference type="PANTHER" id="PTHR42681">
    <property type="entry name" value="MALONYL-COA-ACYL CARRIER PROTEIN TRANSACYLASE, MITOCHONDRIAL"/>
    <property type="match status" value="1"/>
</dbReference>
<evidence type="ECO:0000256" key="4">
    <source>
        <dbReference type="ARBA" id="ARBA00048462"/>
    </source>
</evidence>
<dbReference type="Gene3D" id="3.30.70.250">
    <property type="entry name" value="Malonyl-CoA ACP transacylase, ACP-binding"/>
    <property type="match status" value="1"/>
</dbReference>
<dbReference type="EC" id="2.3.1.39" evidence="1"/>
<comment type="catalytic activity">
    <reaction evidence="4">
        <text>holo-[ACP] + malonyl-CoA = malonyl-[ACP] + CoA</text>
        <dbReference type="Rhea" id="RHEA:41792"/>
        <dbReference type="Rhea" id="RHEA-COMP:9623"/>
        <dbReference type="Rhea" id="RHEA-COMP:9685"/>
        <dbReference type="ChEBI" id="CHEBI:57287"/>
        <dbReference type="ChEBI" id="CHEBI:57384"/>
        <dbReference type="ChEBI" id="CHEBI:64479"/>
        <dbReference type="ChEBI" id="CHEBI:78449"/>
        <dbReference type="EC" id="2.3.1.39"/>
    </reaction>
</comment>
<dbReference type="InterPro" id="IPR016035">
    <property type="entry name" value="Acyl_Trfase/lysoPLipase"/>
</dbReference>
<dbReference type="InterPro" id="IPR014043">
    <property type="entry name" value="Acyl_transferase_dom"/>
</dbReference>
<evidence type="ECO:0000256" key="1">
    <source>
        <dbReference type="ARBA" id="ARBA00013258"/>
    </source>
</evidence>
<keyword evidence="8" id="KW-1185">Reference proteome</keyword>
<comment type="caution">
    <text evidence="7">The sequence shown here is derived from an EMBL/GenBank/DDBJ whole genome shotgun (WGS) entry which is preliminary data.</text>
</comment>
<gene>
    <name evidence="7" type="primary">fabD</name>
    <name evidence="7" type="ORF">CFO_g4845</name>
</gene>
<dbReference type="SUPFAM" id="SSF55048">
    <property type="entry name" value="Probable ACP-binding domain of malonyl-CoA ACP transacylase"/>
    <property type="match status" value="1"/>
</dbReference>
<dbReference type="InterPro" id="IPR050858">
    <property type="entry name" value="Mal-CoA-ACP_Trans/PKS_FabD"/>
</dbReference>
<dbReference type="Pfam" id="PF00698">
    <property type="entry name" value="Acyl_transf_1"/>
    <property type="match status" value="1"/>
</dbReference>
<protein>
    <recommendedName>
        <fullName evidence="1">[acyl-carrier-protein] S-malonyltransferase</fullName>
        <ecNumber evidence="1">2.3.1.39</ecNumber>
    </recommendedName>
</protein>
<dbReference type="EMBL" id="LBBL01000320">
    <property type="protein sequence ID" value="KKF92803.1"/>
    <property type="molecule type" value="Genomic_DNA"/>
</dbReference>
<accession>A0A0F8BKE0</accession>
<name>A0A0F8BKE0_CERFI</name>
<dbReference type="InterPro" id="IPR001227">
    <property type="entry name" value="Ac_transferase_dom_sf"/>
</dbReference>
<dbReference type="Gene3D" id="3.40.366.10">
    <property type="entry name" value="Malonyl-Coenzyme A Acyl Carrier Protein, domain 2"/>
    <property type="match status" value="1"/>
</dbReference>
<feature type="region of interest" description="Disordered" evidence="5">
    <location>
        <begin position="16"/>
        <end position="44"/>
    </location>
</feature>
<keyword evidence="3 7" id="KW-0012">Acyltransferase</keyword>
<dbReference type="Proteomes" id="UP000034841">
    <property type="component" value="Unassembled WGS sequence"/>
</dbReference>
<keyword evidence="2 7" id="KW-0808">Transferase</keyword>
<proteinExistence type="predicted"/>
<sequence length="419" mass="45505">MSVTNPVVRRLLASRSRSASHLRSPATSASDMSKILGSPRPYISSPGRSKTAMFFPGQGVQRVGMLSPWLYAFPSTSREFIDELDSCMGYKFSDIIQSGPSSRLNATVNAQPAIMATSLLILRILERNFNFNTSQSIDYTLGHSLGEFAALVAGGYLSFQDSLRIVHRRATVMADATERAEAATPGSTYGMVAIITEPEYLASLIHTISSIVGENVCDWSHTPFEGQVCIANVNSKNQIVLSGSITGISRVLDRVRLFSGHDPQALRLNSDTPFHSPLMRPAGEAVYKMLSRPGTIAFPGRIQCISNISARPFNSPEELADLVSRAGVEPVRWADSIRYLNEKAQVRRWIGIGPGQVGRNLVGKEIGIRGTDRSRNAGVWGISKPEDIDEVLRGLEDTDSAMPMPISDFAVQSICGTAA</sequence>
<reference evidence="7 8" key="1">
    <citation type="submission" date="2015-04" db="EMBL/GenBank/DDBJ databases">
        <title>Genome sequence of Ceratocystis platani, a major pathogen of plane trees.</title>
        <authorList>
            <person name="Belbahri L."/>
        </authorList>
    </citation>
    <scope>NUCLEOTIDE SEQUENCE [LARGE SCALE GENOMIC DNA]</scope>
    <source>
        <strain evidence="7 8">CFO</strain>
    </source>
</reference>
<evidence type="ECO:0000313" key="7">
    <source>
        <dbReference type="EMBL" id="KKF92803.1"/>
    </source>
</evidence>
<organism evidence="7 8">
    <name type="scientific">Ceratocystis fimbriata f. sp. platani</name>
    <dbReference type="NCBI Taxonomy" id="88771"/>
    <lineage>
        <taxon>Eukaryota</taxon>
        <taxon>Fungi</taxon>
        <taxon>Dikarya</taxon>
        <taxon>Ascomycota</taxon>
        <taxon>Pezizomycotina</taxon>
        <taxon>Sordariomycetes</taxon>
        <taxon>Hypocreomycetidae</taxon>
        <taxon>Microascales</taxon>
        <taxon>Ceratocystidaceae</taxon>
        <taxon>Ceratocystis</taxon>
    </lineage>
</organism>
<dbReference type="PANTHER" id="PTHR42681:SF1">
    <property type="entry name" value="MALONYL-COA-ACYL CARRIER PROTEIN TRANSACYLASE, MITOCHONDRIAL"/>
    <property type="match status" value="1"/>
</dbReference>
<evidence type="ECO:0000256" key="3">
    <source>
        <dbReference type="ARBA" id="ARBA00023315"/>
    </source>
</evidence>
<evidence type="ECO:0000259" key="6">
    <source>
        <dbReference type="SMART" id="SM00827"/>
    </source>
</evidence>